<gene>
    <name evidence="2" type="ORF">LTR78_000633</name>
</gene>
<reference evidence="2" key="1">
    <citation type="submission" date="2023-07" db="EMBL/GenBank/DDBJ databases">
        <title>Black Yeasts Isolated from many extreme environments.</title>
        <authorList>
            <person name="Coleine C."/>
            <person name="Stajich J.E."/>
            <person name="Selbmann L."/>
        </authorList>
    </citation>
    <scope>NUCLEOTIDE SEQUENCE</scope>
    <source>
        <strain evidence="2">CCFEE 5485</strain>
    </source>
</reference>
<dbReference type="Pfam" id="PF00501">
    <property type="entry name" value="AMP-binding"/>
    <property type="match status" value="1"/>
</dbReference>
<dbReference type="InterPro" id="IPR000873">
    <property type="entry name" value="AMP-dep_synth/lig_dom"/>
</dbReference>
<dbReference type="PANTHER" id="PTHR24096">
    <property type="entry name" value="LONG-CHAIN-FATTY-ACID--COA LIGASE"/>
    <property type="match status" value="1"/>
</dbReference>
<proteinExistence type="predicted"/>
<dbReference type="InterPro" id="IPR045851">
    <property type="entry name" value="AMP-bd_C_sf"/>
</dbReference>
<protein>
    <recommendedName>
        <fullName evidence="1">AMP-dependent synthetase/ligase domain-containing protein</fullName>
    </recommendedName>
</protein>
<dbReference type="SUPFAM" id="SSF56801">
    <property type="entry name" value="Acetyl-CoA synthetase-like"/>
    <property type="match status" value="1"/>
</dbReference>
<dbReference type="Proteomes" id="UP001274830">
    <property type="component" value="Unassembled WGS sequence"/>
</dbReference>
<accession>A0AAE1C6M2</accession>
<evidence type="ECO:0000259" key="1">
    <source>
        <dbReference type="Pfam" id="PF00501"/>
    </source>
</evidence>
<dbReference type="Gene3D" id="3.40.50.12780">
    <property type="entry name" value="N-terminal domain of ligase-like"/>
    <property type="match status" value="1"/>
</dbReference>
<dbReference type="InterPro" id="IPR042099">
    <property type="entry name" value="ANL_N_sf"/>
</dbReference>
<sequence length="561" mass="60384">MAGTVSFKPINGRSEVYGGPYETHLSLYASIEQGLKTNPDGIAVVVKFQPANHLASLAGINEKQDEVKDEGLVWTRSQFHRAGLTLAGALLANGTKPGTTIITLVTNGVETELENFLVAMKADTVVVGDEKGAAAVDTALQSSSAPVPSVRITLTDTTVLPSPWKPLSNILQAVPLSEPDKVKLLQAARTYDPDRIALIVFTSGTSSGKPKGCLRHEGSMAGWAANFRWREDWGSKDSIILTTSNFRIIATFMSLTLWIKGSTLVMPSPVFEPGKLLEAVEKHRVNTLLLLPAQFYAVTSHPTFKQRDLSSLQAVSTGADMITRTLLSDISAAFPSADITVSHGMSEGGGYFAWKYWGTSFSELPYYNDIAPLGRVAEGARLRLWDAEKGVVPNVGGMGEIHTCNEATLKHYLGGLHEDSFYEDEYGRWFKTGDLGLISEDGTIYILGRNKDIIKRAGVPITAAPLESSLSSFVESPTAIIPITSPTPGVGQEPFAIVQDLKAKTEQQLKQHVLDLFGKDYALAGAASLAQLGLKAFPLNATGKVQKLDLLAALERSGRAN</sequence>
<comment type="caution">
    <text evidence="2">The sequence shown here is derived from an EMBL/GenBank/DDBJ whole genome shotgun (WGS) entry which is preliminary data.</text>
</comment>
<dbReference type="EMBL" id="JAUTXT010000001">
    <property type="protein sequence ID" value="KAK3680255.1"/>
    <property type="molecule type" value="Genomic_DNA"/>
</dbReference>
<dbReference type="GO" id="GO:0016405">
    <property type="term" value="F:CoA-ligase activity"/>
    <property type="evidence" value="ECO:0007669"/>
    <property type="project" value="TreeGrafter"/>
</dbReference>
<evidence type="ECO:0000313" key="3">
    <source>
        <dbReference type="Proteomes" id="UP001274830"/>
    </source>
</evidence>
<evidence type="ECO:0000313" key="2">
    <source>
        <dbReference type="EMBL" id="KAK3680255.1"/>
    </source>
</evidence>
<keyword evidence="3" id="KW-1185">Reference proteome</keyword>
<feature type="domain" description="AMP-dependent synthetase/ligase" evidence="1">
    <location>
        <begin position="70"/>
        <end position="413"/>
    </location>
</feature>
<name>A0AAE1C6M2_9PEZI</name>
<dbReference type="Gene3D" id="3.30.300.30">
    <property type="match status" value="1"/>
</dbReference>
<dbReference type="AlphaFoldDB" id="A0AAE1C6M2"/>
<organism evidence="2 3">
    <name type="scientific">Recurvomyces mirabilis</name>
    <dbReference type="NCBI Taxonomy" id="574656"/>
    <lineage>
        <taxon>Eukaryota</taxon>
        <taxon>Fungi</taxon>
        <taxon>Dikarya</taxon>
        <taxon>Ascomycota</taxon>
        <taxon>Pezizomycotina</taxon>
        <taxon>Dothideomycetes</taxon>
        <taxon>Dothideomycetidae</taxon>
        <taxon>Mycosphaerellales</taxon>
        <taxon>Teratosphaeriaceae</taxon>
        <taxon>Recurvomyces</taxon>
    </lineage>
</organism>
<dbReference type="CDD" id="cd04433">
    <property type="entry name" value="AFD_class_I"/>
    <property type="match status" value="1"/>
</dbReference>